<dbReference type="InterPro" id="IPR043906">
    <property type="entry name" value="Gfo/Idh/MocA_OxRdtase_bact_C"/>
</dbReference>
<name>A0A1T4WL91_9BACT</name>
<dbReference type="Proteomes" id="UP000190774">
    <property type="component" value="Unassembled WGS sequence"/>
</dbReference>
<dbReference type="InterPro" id="IPR036291">
    <property type="entry name" value="NAD(P)-bd_dom_sf"/>
</dbReference>
<reference evidence="4" key="1">
    <citation type="submission" date="2017-02" db="EMBL/GenBank/DDBJ databases">
        <authorList>
            <person name="Varghese N."/>
            <person name="Submissions S."/>
        </authorList>
    </citation>
    <scope>NUCLEOTIDE SEQUENCE [LARGE SCALE GENOMIC DNA]</scope>
    <source>
        <strain evidence="4">ATCC 700200</strain>
    </source>
</reference>
<dbReference type="STRING" id="48467.SAMN02745166_00464"/>
<dbReference type="OrthoDB" id="177304at2"/>
<dbReference type="EMBL" id="FUYE01000001">
    <property type="protein sequence ID" value="SKA78084.1"/>
    <property type="molecule type" value="Genomic_DNA"/>
</dbReference>
<protein>
    <submittedName>
        <fullName evidence="3">Tat (Twin-arginine translocation) pathway signal sequence</fullName>
    </submittedName>
</protein>
<dbReference type="InterPro" id="IPR000683">
    <property type="entry name" value="Gfo/Idh/MocA-like_OxRdtase_N"/>
</dbReference>
<dbReference type="InterPro" id="IPR050463">
    <property type="entry name" value="Gfo/Idh/MocA_oxidrdct_glycsds"/>
</dbReference>
<sequence>MPTVSRRSFLKNASLTAASVAFPAVVKSANPNSKLQVVSVGANGMAFSDIKNIGAHAAVKYVGFCDIDSQRFDKVDEAFPGTQHFTDFREMYAQLGDKFDAVSVGTPDHMHAKAAIMAMRLKKHVYCQKPLAHTVWESRQMRLEAEKAGVVTQMGNQIHSAIEYRLGTRLLKEGAIGKIKEVHSWVAVTGNERNKRLEPLPGAPVPANVNWDLWIGGAPMREYAPCYHPFIWRDWQDFGGGALGDFGCHILDPVFTALGLNAPLTITARNSGINQHIWPTTEEVEYVFPGNQLTAEKTLKVTWSDGGLRPDRKLAKMPDNLELPKSGSLFIGELGNMVLGHVAGPRLYPTEKFTGFKYPKEQGLSHWHVWVDACLSGSKTSDGFHYAGPLSETVQLGNVATRFCTGPIDSRTGDPLEPKILEWDAEKLSFKNFPEANALLTKTYRKGWEI</sequence>
<dbReference type="SUPFAM" id="SSF55347">
    <property type="entry name" value="Glyceraldehyde-3-phosphate dehydrogenase-like, C-terminal domain"/>
    <property type="match status" value="1"/>
</dbReference>
<dbReference type="Pfam" id="PF19051">
    <property type="entry name" value="GFO_IDH_MocA_C2"/>
    <property type="match status" value="1"/>
</dbReference>
<evidence type="ECO:0000259" key="2">
    <source>
        <dbReference type="Pfam" id="PF19051"/>
    </source>
</evidence>
<evidence type="ECO:0000313" key="3">
    <source>
        <dbReference type="EMBL" id="SKA78084.1"/>
    </source>
</evidence>
<dbReference type="SUPFAM" id="SSF51735">
    <property type="entry name" value="NAD(P)-binding Rossmann-fold domains"/>
    <property type="match status" value="1"/>
</dbReference>
<evidence type="ECO:0000313" key="4">
    <source>
        <dbReference type="Proteomes" id="UP000190774"/>
    </source>
</evidence>
<feature type="domain" description="Gfo/Idh/MocA-like oxidoreductase bacterial type C-terminal" evidence="2">
    <location>
        <begin position="200"/>
        <end position="262"/>
    </location>
</feature>
<dbReference type="PANTHER" id="PTHR43818:SF10">
    <property type="entry name" value="NADH-DEPENDENT DEHYDROGENASE-RELATED"/>
    <property type="match status" value="1"/>
</dbReference>
<organism evidence="3 4">
    <name type="scientific">Prosthecobacter debontii</name>
    <dbReference type="NCBI Taxonomy" id="48467"/>
    <lineage>
        <taxon>Bacteria</taxon>
        <taxon>Pseudomonadati</taxon>
        <taxon>Verrucomicrobiota</taxon>
        <taxon>Verrucomicrobiia</taxon>
        <taxon>Verrucomicrobiales</taxon>
        <taxon>Verrucomicrobiaceae</taxon>
        <taxon>Prosthecobacter</taxon>
    </lineage>
</organism>
<dbReference type="Pfam" id="PF01408">
    <property type="entry name" value="GFO_IDH_MocA"/>
    <property type="match status" value="1"/>
</dbReference>
<dbReference type="GO" id="GO:0000166">
    <property type="term" value="F:nucleotide binding"/>
    <property type="evidence" value="ECO:0007669"/>
    <property type="project" value="InterPro"/>
</dbReference>
<evidence type="ECO:0000259" key="1">
    <source>
        <dbReference type="Pfam" id="PF01408"/>
    </source>
</evidence>
<dbReference type="Gene3D" id="3.30.360.10">
    <property type="entry name" value="Dihydrodipicolinate Reductase, domain 2"/>
    <property type="match status" value="1"/>
</dbReference>
<accession>A0A1T4WL91</accession>
<dbReference type="Gene3D" id="3.40.50.720">
    <property type="entry name" value="NAD(P)-binding Rossmann-like Domain"/>
    <property type="match status" value="1"/>
</dbReference>
<feature type="domain" description="Gfo/Idh/MocA-like oxidoreductase N-terminal" evidence="1">
    <location>
        <begin position="36"/>
        <end position="155"/>
    </location>
</feature>
<dbReference type="AlphaFoldDB" id="A0A1T4WL91"/>
<dbReference type="InterPro" id="IPR006311">
    <property type="entry name" value="TAT_signal"/>
</dbReference>
<dbReference type="PROSITE" id="PS51318">
    <property type="entry name" value="TAT"/>
    <property type="match status" value="1"/>
</dbReference>
<dbReference type="InterPro" id="IPR019546">
    <property type="entry name" value="TAT_signal_bac_arc"/>
</dbReference>
<keyword evidence="4" id="KW-1185">Reference proteome</keyword>
<gene>
    <name evidence="3" type="ORF">SAMN02745166_00464</name>
</gene>
<dbReference type="NCBIfam" id="TIGR01409">
    <property type="entry name" value="TAT_signal_seq"/>
    <property type="match status" value="1"/>
</dbReference>
<proteinExistence type="predicted"/>
<dbReference type="PANTHER" id="PTHR43818">
    <property type="entry name" value="BCDNA.GH03377"/>
    <property type="match status" value="1"/>
</dbReference>
<dbReference type="RefSeq" id="WP_139373011.1">
    <property type="nucleotide sequence ID" value="NZ_FUYE01000001.1"/>
</dbReference>